<dbReference type="AlphaFoldDB" id="A0A2N1M2E7"/>
<evidence type="ECO:0000313" key="2">
    <source>
        <dbReference type="Proteomes" id="UP000233469"/>
    </source>
</evidence>
<sequence>MTEFEEKGAREYYEKIVKYCNESNVDLVRKIGKKEVIRLNEGARKEWRLRMKNGRNLEGKFAACMCVMGENDKRISKLSKERICIVHKHIVEKVNGDWHNCESCAKGWYENKHDERYWRIANWMKSRKDVEDREMYLNVYKRFEECKEEYEDFKE</sequence>
<reference evidence="1 2" key="1">
    <citation type="submission" date="2016-04" db="EMBL/GenBank/DDBJ databases">
        <title>Genome analyses suggest a sexual origin of heterokaryosis in a supposedly ancient asexual fungus.</title>
        <authorList>
            <person name="Ropars J."/>
            <person name="Sedzielewska K."/>
            <person name="Noel J."/>
            <person name="Charron P."/>
            <person name="Farinelli L."/>
            <person name="Marton T."/>
            <person name="Kruger M."/>
            <person name="Pelin A."/>
            <person name="Brachmann A."/>
            <person name="Corradi N."/>
        </authorList>
    </citation>
    <scope>NUCLEOTIDE SEQUENCE [LARGE SCALE GENOMIC DNA]</scope>
    <source>
        <strain evidence="1 2">C2</strain>
    </source>
</reference>
<dbReference type="VEuPathDB" id="FungiDB:FUN_017510"/>
<gene>
    <name evidence="1" type="ORF">RhiirC2_801490</name>
</gene>
<name>A0A2N1M2E7_9GLOM</name>
<comment type="caution">
    <text evidence="1">The sequence shown here is derived from an EMBL/GenBank/DDBJ whole genome shotgun (WGS) entry which is preliminary data.</text>
</comment>
<evidence type="ECO:0000313" key="1">
    <source>
        <dbReference type="EMBL" id="PKK55799.1"/>
    </source>
</evidence>
<accession>A0A2N1M2E7</accession>
<dbReference type="EMBL" id="LLXL01006815">
    <property type="protein sequence ID" value="PKK55799.1"/>
    <property type="molecule type" value="Genomic_DNA"/>
</dbReference>
<proteinExistence type="predicted"/>
<dbReference type="Proteomes" id="UP000233469">
    <property type="component" value="Unassembled WGS sequence"/>
</dbReference>
<reference evidence="1 2" key="2">
    <citation type="submission" date="2017-10" db="EMBL/GenBank/DDBJ databases">
        <title>Extensive intraspecific genome diversity in a model arbuscular mycorrhizal fungus.</title>
        <authorList>
            <person name="Chen E.C.H."/>
            <person name="Morin E."/>
            <person name="Baudet D."/>
            <person name="Noel J."/>
            <person name="Ndikumana S."/>
            <person name="Charron P."/>
            <person name="St-Onge C."/>
            <person name="Giorgi J."/>
            <person name="Grigoriev I.V."/>
            <person name="Roux C."/>
            <person name="Martin F.M."/>
            <person name="Corradi N."/>
        </authorList>
    </citation>
    <scope>NUCLEOTIDE SEQUENCE [LARGE SCALE GENOMIC DNA]</scope>
    <source>
        <strain evidence="1 2">C2</strain>
    </source>
</reference>
<organism evidence="1 2">
    <name type="scientific">Rhizophagus irregularis</name>
    <dbReference type="NCBI Taxonomy" id="588596"/>
    <lineage>
        <taxon>Eukaryota</taxon>
        <taxon>Fungi</taxon>
        <taxon>Fungi incertae sedis</taxon>
        <taxon>Mucoromycota</taxon>
        <taxon>Glomeromycotina</taxon>
        <taxon>Glomeromycetes</taxon>
        <taxon>Glomerales</taxon>
        <taxon>Glomeraceae</taxon>
        <taxon>Rhizophagus</taxon>
    </lineage>
</organism>
<protein>
    <submittedName>
        <fullName evidence="1">Uncharacterized protein</fullName>
    </submittedName>
</protein>